<organism evidence="3 4">
    <name type="scientific">Globodera pallida</name>
    <name type="common">Potato cyst nematode worm</name>
    <name type="synonym">Heterodera pallida</name>
    <dbReference type="NCBI Taxonomy" id="36090"/>
    <lineage>
        <taxon>Eukaryota</taxon>
        <taxon>Metazoa</taxon>
        <taxon>Ecdysozoa</taxon>
        <taxon>Nematoda</taxon>
        <taxon>Chromadorea</taxon>
        <taxon>Rhabditida</taxon>
        <taxon>Tylenchina</taxon>
        <taxon>Tylenchomorpha</taxon>
        <taxon>Tylenchoidea</taxon>
        <taxon>Heteroderidae</taxon>
        <taxon>Heteroderinae</taxon>
        <taxon>Globodera</taxon>
    </lineage>
</organism>
<accession>A0A183BRG3</accession>
<name>A0A183BRG3_GLOPA</name>
<evidence type="ECO:0000256" key="1">
    <source>
        <dbReference type="SAM" id="Coils"/>
    </source>
</evidence>
<keyword evidence="3" id="KW-1185">Reference proteome</keyword>
<dbReference type="AlphaFoldDB" id="A0A183BRG3"/>
<proteinExistence type="predicted"/>
<reference evidence="3" key="1">
    <citation type="submission" date="2013-12" db="EMBL/GenBank/DDBJ databases">
        <authorList>
            <person name="Aslett M."/>
        </authorList>
    </citation>
    <scope>NUCLEOTIDE SEQUENCE [LARGE SCALE GENOMIC DNA]</scope>
    <source>
        <strain evidence="3">Lindley</strain>
    </source>
</reference>
<evidence type="ECO:0000256" key="2">
    <source>
        <dbReference type="SAM" id="MobiDB-lite"/>
    </source>
</evidence>
<evidence type="ECO:0000313" key="3">
    <source>
        <dbReference type="Proteomes" id="UP000050741"/>
    </source>
</evidence>
<reference evidence="4" key="3">
    <citation type="submission" date="2016-06" db="UniProtKB">
        <authorList>
            <consortium name="WormBaseParasite"/>
        </authorList>
    </citation>
    <scope>IDENTIFICATION</scope>
</reference>
<dbReference type="WBParaSite" id="GPLIN_000319900">
    <property type="protein sequence ID" value="GPLIN_000319900"/>
    <property type="gene ID" value="GPLIN_000319900"/>
</dbReference>
<keyword evidence="1" id="KW-0175">Coiled coil</keyword>
<evidence type="ECO:0000313" key="4">
    <source>
        <dbReference type="WBParaSite" id="GPLIN_000319900"/>
    </source>
</evidence>
<feature type="coiled-coil region" evidence="1">
    <location>
        <begin position="126"/>
        <end position="170"/>
    </location>
</feature>
<reference evidence="3" key="2">
    <citation type="submission" date="2014-05" db="EMBL/GenBank/DDBJ databases">
        <title>The genome and life-stage specific transcriptomes of Globodera pallida elucidate key aspects of plant parasitism by a cyst nematode.</title>
        <authorList>
            <person name="Cotton J.A."/>
            <person name="Lilley C.J."/>
            <person name="Jones L.M."/>
            <person name="Kikuchi T."/>
            <person name="Reid A.J."/>
            <person name="Thorpe P."/>
            <person name="Tsai I.J."/>
            <person name="Beasley H."/>
            <person name="Blok V."/>
            <person name="Cock P.J.A."/>
            <person name="Van den Akker S.E."/>
            <person name="Holroyd N."/>
            <person name="Hunt M."/>
            <person name="Mantelin S."/>
            <person name="Naghra H."/>
            <person name="Pain A."/>
            <person name="Palomares-Rius J.E."/>
            <person name="Zarowiecki M."/>
            <person name="Berriman M."/>
            <person name="Jones J.T."/>
            <person name="Urwin P.E."/>
        </authorList>
    </citation>
    <scope>NUCLEOTIDE SEQUENCE [LARGE SCALE GENOMIC DNA]</scope>
    <source>
        <strain evidence="3">Lindley</strain>
    </source>
</reference>
<feature type="region of interest" description="Disordered" evidence="2">
    <location>
        <begin position="1"/>
        <end position="33"/>
    </location>
</feature>
<sequence>MNDADNLDIQNEIEGNNNVDVPGPSAARQHHQDAGGLEKLNELVSQANVAELEQKQQQEPIDLTHCQHNNQNELCAQIVELQKSVAALTVAQKETVSFEEFSRVQAKLYELEQAQNNYELEPKKQLYIEEFKLNKMKKDLKQYEEELKGMKEGMKELNQIKEALKQMHQLIGELAHRAEAGDGAGESRKDLKFIAFDCLMVNHRGYWGLNGYCIDLSPIGPLDNYWSLIEFGVRIKRHAPYYGLI</sequence>
<protein>
    <submittedName>
        <fullName evidence="4">Uncharacterized protein</fullName>
    </submittedName>
</protein>
<dbReference type="Proteomes" id="UP000050741">
    <property type="component" value="Unassembled WGS sequence"/>
</dbReference>